<evidence type="ECO:0000313" key="1">
    <source>
        <dbReference type="Proteomes" id="UP000504607"/>
    </source>
</evidence>
<dbReference type="PANTHER" id="PTHR28498">
    <property type="entry name" value="ZINC FINGER SWIM DOMAIN-CONTAINING PROTEIN 7"/>
    <property type="match status" value="1"/>
</dbReference>
<organism evidence="1 2">
    <name type="scientific">Elaeis guineensis var. tenera</name>
    <name type="common">Oil palm</name>
    <dbReference type="NCBI Taxonomy" id="51953"/>
    <lineage>
        <taxon>Eukaryota</taxon>
        <taxon>Viridiplantae</taxon>
        <taxon>Streptophyta</taxon>
        <taxon>Embryophyta</taxon>
        <taxon>Tracheophyta</taxon>
        <taxon>Spermatophyta</taxon>
        <taxon>Magnoliopsida</taxon>
        <taxon>Liliopsida</taxon>
        <taxon>Arecaceae</taxon>
        <taxon>Arecoideae</taxon>
        <taxon>Cocoseae</taxon>
        <taxon>Elaeidinae</taxon>
        <taxon>Elaeis</taxon>
    </lineage>
</organism>
<dbReference type="GO" id="GO:0097196">
    <property type="term" value="C:Shu complex"/>
    <property type="evidence" value="ECO:0007669"/>
    <property type="project" value="TreeGrafter"/>
</dbReference>
<sequence length="123" mass="12930">MAASSASIAVANAIWEQIKSSRSVSDDYLSITWSARRGSSTRAASEGSPAPPAAVLFSWWWGNRRGRRSTSAFPSTTAPATLSSMTSSTGCKHQIAARLAEAVGALAEVEVSDEQLALMLAKL</sequence>
<dbReference type="GO" id="GO:0000724">
    <property type="term" value="P:double-strand break repair via homologous recombination"/>
    <property type="evidence" value="ECO:0007669"/>
    <property type="project" value="TreeGrafter"/>
</dbReference>
<reference evidence="2" key="1">
    <citation type="submission" date="2025-08" db="UniProtKB">
        <authorList>
            <consortium name="RefSeq"/>
        </authorList>
    </citation>
    <scope>IDENTIFICATION</scope>
</reference>
<gene>
    <name evidence="2" type="primary">LOC105056148</name>
</gene>
<accession>A0A8N4FAB1</accession>
<dbReference type="GeneID" id="105056148"/>
<name>A0A8N4FAB1_ELAGV</name>
<evidence type="ECO:0000313" key="2">
    <source>
        <dbReference type="RefSeq" id="XP_029123695.1"/>
    </source>
</evidence>
<dbReference type="AlphaFoldDB" id="A0A8N4FAB1"/>
<protein>
    <submittedName>
        <fullName evidence="2">Uncharacterized protein LOC105056148 isoform X2</fullName>
    </submittedName>
</protein>
<proteinExistence type="predicted"/>
<dbReference type="Proteomes" id="UP000504607">
    <property type="component" value="Chromosome 13"/>
</dbReference>
<dbReference type="RefSeq" id="XP_029123695.1">
    <property type="nucleotide sequence ID" value="XM_029267862.1"/>
</dbReference>
<dbReference type="PANTHER" id="PTHR28498:SF1">
    <property type="entry name" value="ZINC FINGER SWIM DOMAIN-CONTAINING PROTEIN 7"/>
    <property type="match status" value="1"/>
</dbReference>
<keyword evidence="1" id="KW-1185">Reference proteome</keyword>